<feature type="chain" id="PRO_5002350621" description="LGC1" evidence="2">
    <location>
        <begin position="19"/>
        <end position="126"/>
    </location>
</feature>
<dbReference type="PANTHER" id="PTHR33184:SF54">
    <property type="entry name" value="EXPANSIN-LIKE EG45 DOMAIN-CONTAINING PROTEIN"/>
    <property type="match status" value="1"/>
</dbReference>
<dbReference type="Pfam" id="PF24068">
    <property type="entry name" value="TPD1_C"/>
    <property type="match status" value="1"/>
</dbReference>
<reference evidence="3 4" key="1">
    <citation type="submission" date="2012-08" db="EMBL/GenBank/DDBJ databases">
        <title>Oryza genome evolution.</title>
        <authorList>
            <person name="Wing R.A."/>
        </authorList>
    </citation>
    <scope>NUCLEOTIDE SEQUENCE</scope>
</reference>
<reference evidence="3" key="3">
    <citation type="submission" date="2015-04" db="UniProtKB">
        <authorList>
            <consortium name="EnsemblPlants"/>
        </authorList>
    </citation>
    <scope>IDENTIFICATION</scope>
</reference>
<dbReference type="AlphaFoldDB" id="A0A0D9XSB6"/>
<keyword evidence="1 2" id="KW-0732">Signal</keyword>
<keyword evidence="4" id="KW-1185">Reference proteome</keyword>
<dbReference type="InterPro" id="IPR040361">
    <property type="entry name" value="TPD1"/>
</dbReference>
<organism evidence="3 4">
    <name type="scientific">Leersia perrieri</name>
    <dbReference type="NCBI Taxonomy" id="77586"/>
    <lineage>
        <taxon>Eukaryota</taxon>
        <taxon>Viridiplantae</taxon>
        <taxon>Streptophyta</taxon>
        <taxon>Embryophyta</taxon>
        <taxon>Tracheophyta</taxon>
        <taxon>Spermatophyta</taxon>
        <taxon>Magnoliopsida</taxon>
        <taxon>Liliopsida</taxon>
        <taxon>Poales</taxon>
        <taxon>Poaceae</taxon>
        <taxon>BOP clade</taxon>
        <taxon>Oryzoideae</taxon>
        <taxon>Oryzeae</taxon>
        <taxon>Oryzinae</taxon>
        <taxon>Leersia</taxon>
    </lineage>
</organism>
<evidence type="ECO:0000313" key="3">
    <source>
        <dbReference type="EnsemblPlants" id="LPERR11G11400.1"/>
    </source>
</evidence>
<protein>
    <recommendedName>
        <fullName evidence="5">LGC1</fullName>
    </recommendedName>
</protein>
<dbReference type="eggNOG" id="ENOG502R62V">
    <property type="taxonomic scope" value="Eukaryota"/>
</dbReference>
<reference evidence="4" key="2">
    <citation type="submission" date="2013-12" db="EMBL/GenBank/DDBJ databases">
        <authorList>
            <person name="Yu Y."/>
            <person name="Lee S."/>
            <person name="de Baynast K."/>
            <person name="Wissotski M."/>
            <person name="Liu L."/>
            <person name="Talag J."/>
            <person name="Goicoechea J."/>
            <person name="Angelova A."/>
            <person name="Jetty R."/>
            <person name="Kudrna D."/>
            <person name="Golser W."/>
            <person name="Rivera L."/>
            <person name="Zhang J."/>
            <person name="Wing R."/>
        </authorList>
    </citation>
    <scope>NUCLEOTIDE SEQUENCE</scope>
</reference>
<dbReference type="EnsemblPlants" id="LPERR11G11400.1">
    <property type="protein sequence ID" value="LPERR11G11400.1"/>
    <property type="gene ID" value="LPERR11G11400"/>
</dbReference>
<accession>A0A0D9XSB6</accession>
<name>A0A0D9XSB6_9ORYZ</name>
<feature type="signal peptide" evidence="2">
    <location>
        <begin position="1"/>
        <end position="18"/>
    </location>
</feature>
<evidence type="ECO:0000256" key="2">
    <source>
        <dbReference type="SAM" id="SignalP"/>
    </source>
</evidence>
<evidence type="ECO:0000313" key="4">
    <source>
        <dbReference type="Proteomes" id="UP000032180"/>
    </source>
</evidence>
<dbReference type="Gramene" id="LPERR11G11400.1">
    <property type="protein sequence ID" value="LPERR11G11400.1"/>
    <property type="gene ID" value="LPERR11G11400"/>
</dbReference>
<dbReference type="PANTHER" id="PTHR33184">
    <property type="entry name" value="PROTEIN TAPETUM DETERMINANT 1-LIKE-RELATED"/>
    <property type="match status" value="1"/>
</dbReference>
<evidence type="ECO:0000256" key="1">
    <source>
        <dbReference type="ARBA" id="ARBA00022729"/>
    </source>
</evidence>
<dbReference type="GO" id="GO:0001709">
    <property type="term" value="P:cell fate determination"/>
    <property type="evidence" value="ECO:0007669"/>
    <property type="project" value="TreeGrafter"/>
</dbReference>
<dbReference type="HOGENOM" id="CLU_102808_4_0_1"/>
<evidence type="ECO:0008006" key="5">
    <source>
        <dbReference type="Google" id="ProtNLM"/>
    </source>
</evidence>
<proteinExistence type="predicted"/>
<sequence>MAKVTALVFLLCATLVSCHLHTGEGRQNCNKSDVRVAVERTGKTVGGQAEYRVSLAAPGCPCSVSGVRVWCDGVQDGPEPVDGSLVDFEEGICVLKQPIPAASSLSFTYTSRTPVNFPVLNATADC</sequence>
<dbReference type="PROSITE" id="PS51257">
    <property type="entry name" value="PROKAR_LIPOPROTEIN"/>
    <property type="match status" value="1"/>
</dbReference>
<dbReference type="Proteomes" id="UP000032180">
    <property type="component" value="Chromosome 11"/>
</dbReference>